<evidence type="ECO:0000313" key="2">
    <source>
        <dbReference type="Proteomes" id="UP001057402"/>
    </source>
</evidence>
<organism evidence="1 2">
    <name type="scientific">Melastoma candidum</name>
    <dbReference type="NCBI Taxonomy" id="119954"/>
    <lineage>
        <taxon>Eukaryota</taxon>
        <taxon>Viridiplantae</taxon>
        <taxon>Streptophyta</taxon>
        <taxon>Embryophyta</taxon>
        <taxon>Tracheophyta</taxon>
        <taxon>Spermatophyta</taxon>
        <taxon>Magnoliopsida</taxon>
        <taxon>eudicotyledons</taxon>
        <taxon>Gunneridae</taxon>
        <taxon>Pentapetalae</taxon>
        <taxon>rosids</taxon>
        <taxon>malvids</taxon>
        <taxon>Myrtales</taxon>
        <taxon>Melastomataceae</taxon>
        <taxon>Melastomatoideae</taxon>
        <taxon>Melastomateae</taxon>
        <taxon>Melastoma</taxon>
    </lineage>
</organism>
<evidence type="ECO:0000313" key="1">
    <source>
        <dbReference type="EMBL" id="KAI4383937.1"/>
    </source>
</evidence>
<reference evidence="2" key="1">
    <citation type="journal article" date="2023" name="Front. Plant Sci.">
        <title>Chromosomal-level genome assembly of Melastoma candidum provides insights into trichome evolution.</title>
        <authorList>
            <person name="Zhong Y."/>
            <person name="Wu W."/>
            <person name="Sun C."/>
            <person name="Zou P."/>
            <person name="Liu Y."/>
            <person name="Dai S."/>
            <person name="Zhou R."/>
        </authorList>
    </citation>
    <scope>NUCLEOTIDE SEQUENCE [LARGE SCALE GENOMIC DNA]</scope>
</reference>
<dbReference type="Proteomes" id="UP001057402">
    <property type="component" value="Chromosome 3"/>
</dbReference>
<dbReference type="EMBL" id="CM042882">
    <property type="protein sequence ID" value="KAI4383937.1"/>
    <property type="molecule type" value="Genomic_DNA"/>
</dbReference>
<accession>A0ACB9RY54</accession>
<sequence length="229" mass="25244">MASLGASNLGESRLTRPCPDTPSRAPLLGFSQGVTLRRRHDVTTLARAVAAGPVDVAWRASKPGEQSSSVSMKKLDDWIFRSVTGIVRDLRQAPLFVHVYRNGDREDGDVSLVVEKSVKEENWEKVKGEWEKGERETPEGVIFVEELEAGYDRDEVGVEESGGRDGGRVWGLVAQGRGGKRGTAVCYLLKTSRVGSGTGVWSTHFRLVRVKGFRESARSQLISSWLCDR</sequence>
<name>A0ACB9RY54_9MYRT</name>
<gene>
    <name evidence="1" type="ORF">MLD38_009716</name>
</gene>
<proteinExistence type="predicted"/>
<comment type="caution">
    <text evidence="1">The sequence shown here is derived from an EMBL/GenBank/DDBJ whole genome shotgun (WGS) entry which is preliminary data.</text>
</comment>
<keyword evidence="2" id="KW-1185">Reference proteome</keyword>
<protein>
    <submittedName>
        <fullName evidence="1">Uncharacterized protein</fullName>
    </submittedName>
</protein>